<gene>
    <name evidence="11" type="ORF">BaRGS_00006190</name>
</gene>
<organism evidence="11 12">
    <name type="scientific">Batillaria attramentaria</name>
    <dbReference type="NCBI Taxonomy" id="370345"/>
    <lineage>
        <taxon>Eukaryota</taxon>
        <taxon>Metazoa</taxon>
        <taxon>Spiralia</taxon>
        <taxon>Lophotrochozoa</taxon>
        <taxon>Mollusca</taxon>
        <taxon>Gastropoda</taxon>
        <taxon>Caenogastropoda</taxon>
        <taxon>Sorbeoconcha</taxon>
        <taxon>Cerithioidea</taxon>
        <taxon>Batillariidae</taxon>
        <taxon>Batillaria</taxon>
    </lineage>
</organism>
<accession>A0ABD0LSW7</accession>
<evidence type="ECO:0000313" key="12">
    <source>
        <dbReference type="Proteomes" id="UP001519460"/>
    </source>
</evidence>
<keyword evidence="5" id="KW-0325">Glycoprotein</keyword>
<dbReference type="FunFam" id="3.40.50.1820:FF:000037">
    <property type="entry name" value="Lysosomal thioesterase PPT2 homolog"/>
    <property type="match status" value="1"/>
</dbReference>
<evidence type="ECO:0000256" key="1">
    <source>
        <dbReference type="ARBA" id="ARBA00004371"/>
    </source>
</evidence>
<evidence type="ECO:0000256" key="9">
    <source>
        <dbReference type="ARBA" id="ARBA00093353"/>
    </source>
</evidence>
<dbReference type="Pfam" id="PF02089">
    <property type="entry name" value="Palm_thioest"/>
    <property type="match status" value="1"/>
</dbReference>
<dbReference type="PANTHER" id="PTHR11247:SF27">
    <property type="entry name" value="LYSOSOMAL THIOESTERASE PPT2"/>
    <property type="match status" value="1"/>
</dbReference>
<dbReference type="GO" id="GO:0016790">
    <property type="term" value="F:thiolester hydrolase activity"/>
    <property type="evidence" value="ECO:0007669"/>
    <property type="project" value="UniProtKB-ARBA"/>
</dbReference>
<dbReference type="InterPro" id="IPR029058">
    <property type="entry name" value="AB_hydrolase_fold"/>
</dbReference>
<feature type="signal peptide" evidence="10">
    <location>
        <begin position="1"/>
        <end position="26"/>
    </location>
</feature>
<comment type="subcellular location">
    <subcellularLocation>
        <location evidence="1">Lysosome</location>
    </subcellularLocation>
</comment>
<comment type="caution">
    <text evidence="11">The sequence shown here is derived from an EMBL/GenBank/DDBJ whole genome shotgun (WGS) entry which is preliminary data.</text>
</comment>
<keyword evidence="6" id="KW-0458">Lysosome</keyword>
<proteinExistence type="inferred from homology"/>
<evidence type="ECO:0000256" key="5">
    <source>
        <dbReference type="ARBA" id="ARBA00023180"/>
    </source>
</evidence>
<feature type="chain" id="PRO_5044752637" description="palmitoyl-CoA hydrolase" evidence="10">
    <location>
        <begin position="27"/>
        <end position="297"/>
    </location>
</feature>
<sequence length="297" mass="34157">MVMGPQRRHLSIILLSLTALRVGVSGQRGVVFVHGILSGPDEFDTLHKWISADFPDLNTTSLDAWNNMRSVEPMWRQVPAFQAQFLQAMESSPDGVVLICFSQGGLICRALLSLTHHNVETMIALSSPLAGQYGDTKWMQWFFHDIVQKDAYKILYTKAGQEFSVGNYWNDPHHHDMYLKEVQFLPLLNNETYNPNSTEYKQNFLRLKNLVLVGGPDDGIIGPWQSSQFQFYDKNDVVQPMANQTWYKNDAFGLRTLAEQGRIHSHVFPNIYHTHWPRTHDIYLKCIQPWLKPPAFP</sequence>
<evidence type="ECO:0000256" key="10">
    <source>
        <dbReference type="SAM" id="SignalP"/>
    </source>
</evidence>
<reference evidence="11 12" key="1">
    <citation type="journal article" date="2023" name="Sci. Data">
        <title>Genome assembly of the Korean intertidal mud-creeper Batillaria attramentaria.</title>
        <authorList>
            <person name="Patra A.K."/>
            <person name="Ho P.T."/>
            <person name="Jun S."/>
            <person name="Lee S.J."/>
            <person name="Kim Y."/>
            <person name="Won Y.J."/>
        </authorList>
    </citation>
    <scope>NUCLEOTIDE SEQUENCE [LARGE SCALE GENOMIC DNA]</scope>
    <source>
        <strain evidence="11">Wonlab-2016</strain>
    </source>
</reference>
<evidence type="ECO:0000256" key="8">
    <source>
        <dbReference type="ARBA" id="ARBA00093223"/>
    </source>
</evidence>
<keyword evidence="4" id="KW-0378">Hydrolase</keyword>
<comment type="function">
    <text evidence="9">Catalyzes the cleavage of thioester bonds from S-palmitoyl-CoA or S-palmitoyl-N-acetylcysteamine (unbranched structures) but does not have activity against palmitoylcysteine or palmitoylated proteins, branched structures or bulky head groups. Conversely, hydrolyzes both long and short chain fatty acyl-CoA substrate.</text>
</comment>
<evidence type="ECO:0000256" key="7">
    <source>
        <dbReference type="ARBA" id="ARBA00038848"/>
    </source>
</evidence>
<dbReference type="GO" id="GO:0098599">
    <property type="term" value="F:palmitoyl hydrolase activity"/>
    <property type="evidence" value="ECO:0007669"/>
    <property type="project" value="UniProtKB-ARBA"/>
</dbReference>
<dbReference type="SUPFAM" id="SSF53474">
    <property type="entry name" value="alpha/beta-Hydrolases"/>
    <property type="match status" value="1"/>
</dbReference>
<evidence type="ECO:0000256" key="2">
    <source>
        <dbReference type="ARBA" id="ARBA00010758"/>
    </source>
</evidence>
<comment type="similarity">
    <text evidence="2">Belongs to the palmitoyl-protein thioesterase family.</text>
</comment>
<evidence type="ECO:0000313" key="11">
    <source>
        <dbReference type="EMBL" id="KAK7502615.1"/>
    </source>
</evidence>
<comment type="catalytic activity">
    <reaction evidence="8">
        <text>S-hexadecanoyl-N-acetylcysteamine + H2O = N-acetylcysteamine + hexadecanoate + H(+)</text>
        <dbReference type="Rhea" id="RHEA:84099"/>
        <dbReference type="ChEBI" id="CHEBI:7896"/>
        <dbReference type="ChEBI" id="CHEBI:15377"/>
        <dbReference type="ChEBI" id="CHEBI:15378"/>
        <dbReference type="ChEBI" id="CHEBI:74410"/>
        <dbReference type="ChEBI" id="CHEBI:233601"/>
    </reaction>
</comment>
<dbReference type="Gene3D" id="3.40.50.1820">
    <property type="entry name" value="alpha/beta hydrolase"/>
    <property type="match status" value="1"/>
</dbReference>
<name>A0ABD0LSW7_9CAEN</name>
<evidence type="ECO:0000256" key="6">
    <source>
        <dbReference type="ARBA" id="ARBA00023228"/>
    </source>
</evidence>
<dbReference type="EC" id="3.1.2.2" evidence="7"/>
<dbReference type="EMBL" id="JACVVK020000025">
    <property type="protein sequence ID" value="KAK7502615.1"/>
    <property type="molecule type" value="Genomic_DNA"/>
</dbReference>
<dbReference type="AlphaFoldDB" id="A0ABD0LSW7"/>
<evidence type="ECO:0000256" key="4">
    <source>
        <dbReference type="ARBA" id="ARBA00022801"/>
    </source>
</evidence>
<keyword evidence="3 10" id="KW-0732">Signal</keyword>
<evidence type="ECO:0000256" key="3">
    <source>
        <dbReference type="ARBA" id="ARBA00022729"/>
    </source>
</evidence>
<dbReference type="GO" id="GO:0005764">
    <property type="term" value="C:lysosome"/>
    <property type="evidence" value="ECO:0007669"/>
    <property type="project" value="UniProtKB-SubCell"/>
</dbReference>
<dbReference type="PANTHER" id="PTHR11247">
    <property type="entry name" value="PALMITOYL-PROTEIN THIOESTERASE/DOLICHYLDIPHOSPHATASE 1"/>
    <property type="match status" value="1"/>
</dbReference>
<keyword evidence="12" id="KW-1185">Reference proteome</keyword>
<dbReference type="Proteomes" id="UP001519460">
    <property type="component" value="Unassembled WGS sequence"/>
</dbReference>
<protein>
    <recommendedName>
        <fullName evidence="7">palmitoyl-CoA hydrolase</fullName>
        <ecNumber evidence="7">3.1.2.2</ecNumber>
    </recommendedName>
</protein>